<gene>
    <name evidence="2" type="ORF">LPB138_08480</name>
</gene>
<evidence type="ECO:0000259" key="1">
    <source>
        <dbReference type="Pfam" id="PF19266"/>
    </source>
</evidence>
<feature type="domain" description="Contractile injection system tube protein N-terminal" evidence="1">
    <location>
        <begin position="3"/>
        <end position="153"/>
    </location>
</feature>
<evidence type="ECO:0000313" key="2">
    <source>
        <dbReference type="EMBL" id="AOW20709.1"/>
    </source>
</evidence>
<name>A0A1D8P813_9FLAO</name>
<reference evidence="2 3" key="1">
    <citation type="submission" date="2016-10" db="EMBL/GenBank/DDBJ databases">
        <title>Lutibacter sp. LPB0138, isolated from marine gastropod.</title>
        <authorList>
            <person name="Kim E."/>
            <person name="Yi H."/>
        </authorList>
    </citation>
    <scope>NUCLEOTIDE SEQUENCE [LARGE SCALE GENOMIC DNA]</scope>
    <source>
        <strain evidence="2 3">LPB0138</strain>
    </source>
</reference>
<proteinExistence type="predicted"/>
<dbReference type="Pfam" id="PF19266">
    <property type="entry name" value="CIS_tube"/>
    <property type="match status" value="1"/>
</dbReference>
<dbReference type="RefSeq" id="WP_070236882.1">
    <property type="nucleotide sequence ID" value="NZ_CP017478.1"/>
</dbReference>
<dbReference type="KEGG" id="lul:LPB138_08480"/>
<evidence type="ECO:0000313" key="3">
    <source>
        <dbReference type="Proteomes" id="UP000176050"/>
    </source>
</evidence>
<dbReference type="STRING" id="1850246.LPB138_08480"/>
<protein>
    <recommendedName>
        <fullName evidence="1">Contractile injection system tube protein N-terminal domain-containing protein</fullName>
    </recommendedName>
</protein>
<dbReference type="Proteomes" id="UP000176050">
    <property type="component" value="Chromosome"/>
</dbReference>
<sequence length="217" mass="24560">MGKLTKMKIVAYKDPDFSSKLGDYDVLVNPENYKAKAEQQFAPTKTIGSSEQTQNYVSGGASLFEMILFFDGTGIISTKKVDTQIQEVKDLTYKFNGDIHEPNYLRVYWGTQTLFQGRLKTWSVNYTMLDKDGTPLRAEVTLSLVSSISIKRKALEERKNSSDLTHVRTVLDGDNLPLMCYKIYGDSSHYIKVAKHNKLTNFRTLEPGKVIAFPPII</sequence>
<keyword evidence="3" id="KW-1185">Reference proteome</keyword>
<organism evidence="2 3">
    <name type="scientific">Urechidicola croceus</name>
    <dbReference type="NCBI Taxonomy" id="1850246"/>
    <lineage>
        <taxon>Bacteria</taxon>
        <taxon>Pseudomonadati</taxon>
        <taxon>Bacteroidota</taxon>
        <taxon>Flavobacteriia</taxon>
        <taxon>Flavobacteriales</taxon>
        <taxon>Flavobacteriaceae</taxon>
        <taxon>Urechidicola</taxon>
    </lineage>
</organism>
<dbReference type="EMBL" id="CP017478">
    <property type="protein sequence ID" value="AOW20709.1"/>
    <property type="molecule type" value="Genomic_DNA"/>
</dbReference>
<dbReference type="AlphaFoldDB" id="A0A1D8P813"/>
<accession>A0A1D8P813</accession>
<dbReference type="InterPro" id="IPR045361">
    <property type="entry name" value="CIS_tube_prot_N"/>
</dbReference>